<dbReference type="GO" id="GO:0008270">
    <property type="term" value="F:zinc ion binding"/>
    <property type="evidence" value="ECO:0007669"/>
    <property type="project" value="InterPro"/>
</dbReference>
<keyword evidence="4" id="KW-1185">Reference proteome</keyword>
<evidence type="ECO:0000256" key="1">
    <source>
        <dbReference type="ARBA" id="ARBA00023242"/>
    </source>
</evidence>
<keyword evidence="1" id="KW-0539">Nucleus</keyword>
<feature type="domain" description="Zn(2)-C6 fungal-type" evidence="2">
    <location>
        <begin position="9"/>
        <end position="38"/>
    </location>
</feature>
<gene>
    <name evidence="3" type="ORF">FNAPI_3023</name>
</gene>
<dbReference type="GO" id="GO:0000981">
    <property type="term" value="F:DNA-binding transcription factor activity, RNA polymerase II-specific"/>
    <property type="evidence" value="ECO:0007669"/>
    <property type="project" value="InterPro"/>
</dbReference>
<name>A0A8H5NEX2_9HYPO</name>
<comment type="caution">
    <text evidence="3">The sequence shown here is derived from an EMBL/GenBank/DDBJ whole genome shotgun (WGS) entry which is preliminary data.</text>
</comment>
<dbReference type="PANTHER" id="PTHR38111">
    <property type="entry name" value="ZN(2)-C6 FUNGAL-TYPE DOMAIN-CONTAINING PROTEIN-RELATED"/>
    <property type="match status" value="1"/>
</dbReference>
<dbReference type="Gene3D" id="4.10.240.10">
    <property type="entry name" value="Zn(2)-C6 fungal-type DNA-binding domain"/>
    <property type="match status" value="1"/>
</dbReference>
<organism evidence="3 4">
    <name type="scientific">Fusarium napiforme</name>
    <dbReference type="NCBI Taxonomy" id="42672"/>
    <lineage>
        <taxon>Eukaryota</taxon>
        <taxon>Fungi</taxon>
        <taxon>Dikarya</taxon>
        <taxon>Ascomycota</taxon>
        <taxon>Pezizomycotina</taxon>
        <taxon>Sordariomycetes</taxon>
        <taxon>Hypocreomycetidae</taxon>
        <taxon>Hypocreales</taxon>
        <taxon>Nectriaceae</taxon>
        <taxon>Fusarium</taxon>
        <taxon>Fusarium fujikuroi species complex</taxon>
    </lineage>
</organism>
<dbReference type="EMBL" id="JAAOAO010000104">
    <property type="protein sequence ID" value="KAF5562704.1"/>
    <property type="molecule type" value="Genomic_DNA"/>
</dbReference>
<dbReference type="InterPro" id="IPR053178">
    <property type="entry name" value="Osmoadaptation_assoc"/>
</dbReference>
<evidence type="ECO:0000313" key="4">
    <source>
        <dbReference type="Proteomes" id="UP000574317"/>
    </source>
</evidence>
<dbReference type="InterPro" id="IPR001138">
    <property type="entry name" value="Zn2Cys6_DnaBD"/>
</dbReference>
<dbReference type="Pfam" id="PF00172">
    <property type="entry name" value="Zn_clus"/>
    <property type="match status" value="1"/>
</dbReference>
<accession>A0A8H5NEX2</accession>
<evidence type="ECO:0000259" key="2">
    <source>
        <dbReference type="PROSITE" id="PS50048"/>
    </source>
</evidence>
<dbReference type="Proteomes" id="UP000574317">
    <property type="component" value="Unassembled WGS sequence"/>
</dbReference>
<dbReference type="AlphaFoldDB" id="A0A8H5NEX2"/>
<proteinExistence type="predicted"/>
<sequence>MPGVPKSRGCNSCLKQKKKCDQTKPACSRCARLGIPCVGSGEQKYVFKPVSFTKPFKTSFPKARKRKESSQLSMLHNPQNALTLLRAKLVAVLEITDLRYGLSCYGNFLEHIPGRLGYSQALDTSVDLMMSILPYHYTHEIPSQVQAKYDSGLKVFRDTQDETGTKLSPEDVAAFHIMMICQSWLGQTDDGLKSHYKQVLTRFMVTATEKVWSSTFELKLLETSLVSLFLEDLIDPYIDMEQHANSITSLSRQTTHSPDQDPQIPILRLQRIRKQKAPSESMPSSQKLIHRLQITEAILLAAALALNSILRATYPDDSVLLLEASTLANELIALAKGVSQYRPLGASYIPPCLLVAWATTSALHAQRSEIEVLLTEYQEDYARTKWMDQAKLLKAMHETLPRHLSEPNRQDKVEKSDEDRKLDMLMLKLLVVKPPKLTMSMNVDRKRFELWGEEN</sequence>
<dbReference type="PANTHER" id="PTHR38111:SF11">
    <property type="entry name" value="TRANSCRIPTION FACTOR DOMAIN-CONTAINING PROTEIN-RELATED"/>
    <property type="match status" value="1"/>
</dbReference>
<dbReference type="PROSITE" id="PS50048">
    <property type="entry name" value="ZN2_CY6_FUNGAL_2"/>
    <property type="match status" value="1"/>
</dbReference>
<dbReference type="SUPFAM" id="SSF57701">
    <property type="entry name" value="Zn2/Cys6 DNA-binding domain"/>
    <property type="match status" value="1"/>
</dbReference>
<reference evidence="3 4" key="1">
    <citation type="submission" date="2020-05" db="EMBL/GenBank/DDBJ databases">
        <title>Identification and distribution of gene clusters putatively required for synthesis of sphingolipid metabolism inhibitors in phylogenetically diverse species of the filamentous fungus Fusarium.</title>
        <authorList>
            <person name="Kim H.-S."/>
            <person name="Busman M."/>
            <person name="Brown D.W."/>
            <person name="Divon H."/>
            <person name="Uhlig S."/>
            <person name="Proctor R.H."/>
        </authorList>
    </citation>
    <scope>NUCLEOTIDE SEQUENCE [LARGE SCALE GENOMIC DNA]</scope>
    <source>
        <strain evidence="3 4">NRRL 25196</strain>
    </source>
</reference>
<dbReference type="InterPro" id="IPR036864">
    <property type="entry name" value="Zn2-C6_fun-type_DNA-bd_sf"/>
</dbReference>
<dbReference type="CDD" id="cd00067">
    <property type="entry name" value="GAL4"/>
    <property type="match status" value="1"/>
</dbReference>
<protein>
    <recommendedName>
        <fullName evidence="2">Zn(2)-C6 fungal-type domain-containing protein</fullName>
    </recommendedName>
</protein>
<evidence type="ECO:0000313" key="3">
    <source>
        <dbReference type="EMBL" id="KAF5562704.1"/>
    </source>
</evidence>
<dbReference type="SMART" id="SM00066">
    <property type="entry name" value="GAL4"/>
    <property type="match status" value="1"/>
</dbReference>